<reference evidence="3" key="1">
    <citation type="submission" date="2023-03" db="UniProtKB">
        <authorList>
            <consortium name="WormBaseParasite"/>
        </authorList>
    </citation>
    <scope>IDENTIFICATION</scope>
</reference>
<dbReference type="AlphaFoldDB" id="A0A9J2PHL1"/>
<feature type="region of interest" description="Disordered" evidence="1">
    <location>
        <begin position="659"/>
        <end position="679"/>
    </location>
</feature>
<dbReference type="Proteomes" id="UP000036681">
    <property type="component" value="Unplaced"/>
</dbReference>
<feature type="compositionally biased region" description="Polar residues" evidence="1">
    <location>
        <begin position="667"/>
        <end position="679"/>
    </location>
</feature>
<evidence type="ECO:0000313" key="2">
    <source>
        <dbReference type="Proteomes" id="UP000036681"/>
    </source>
</evidence>
<proteinExistence type="predicted"/>
<accession>A0A9J2PHL1</accession>
<name>A0A9J2PHL1_ASCLU</name>
<dbReference type="WBParaSite" id="ALUE_0000939701-mRNA-1">
    <property type="protein sequence ID" value="ALUE_0000939701-mRNA-1"/>
    <property type="gene ID" value="ALUE_0000939701"/>
</dbReference>
<protein>
    <submittedName>
        <fullName evidence="3">Uncharacterized protein</fullName>
    </submittedName>
</protein>
<feature type="region of interest" description="Disordered" evidence="1">
    <location>
        <begin position="315"/>
        <end position="345"/>
    </location>
</feature>
<evidence type="ECO:0000256" key="1">
    <source>
        <dbReference type="SAM" id="MobiDB-lite"/>
    </source>
</evidence>
<organism evidence="2 3">
    <name type="scientific">Ascaris lumbricoides</name>
    <name type="common">Giant roundworm</name>
    <dbReference type="NCBI Taxonomy" id="6252"/>
    <lineage>
        <taxon>Eukaryota</taxon>
        <taxon>Metazoa</taxon>
        <taxon>Ecdysozoa</taxon>
        <taxon>Nematoda</taxon>
        <taxon>Chromadorea</taxon>
        <taxon>Rhabditida</taxon>
        <taxon>Spirurina</taxon>
        <taxon>Ascaridomorpha</taxon>
        <taxon>Ascaridoidea</taxon>
        <taxon>Ascarididae</taxon>
        <taxon>Ascaris</taxon>
    </lineage>
</organism>
<keyword evidence="2" id="KW-1185">Reference proteome</keyword>
<feature type="compositionally biased region" description="Low complexity" evidence="1">
    <location>
        <begin position="332"/>
        <end position="344"/>
    </location>
</feature>
<sequence>MLHVEYMATGAYRCASCPSTSDCVPKMTVHRSVAQVSKVQNTILQVIWEKRWTIMKVGQYTPRNIFVQYVPEDKICKSIPQIRITGAEMKVSYLLDHAYVPAIDVCTDNLGIWNSKHRSMTTTTHFIKGPEIGGDNECEYVVRKRTYNHVNARPAGGIRKVVWTLHRSDGAPFRSLLSYHIVEGAEVIKTTHGNAKSSANVYRRTYPSALRRMKELRKTLKPGEILSVMAAEQGAAPGISNTQCLPRNKTQIYVLRKSSTRKLSSEEGARNGTLMEQLFKLSGNVGQVAQLSHAAEENGSKASYEGSACDLPLLSSDKQVPTPADSEEAKASESSGPQLSSSEEMTPCEFQAQLVDRLSTVPVEHRREARERIEHELDLLFAQKVCIEMEVNAAVDNNGCWPVYMHEFISSLKVLPVPDLAGTVDVPEDKICKSIPQIRITGAEIKASYLLDHSYVPEVDVSTDNLGIWNSKHRSTQTTTFYIKGRDFGEEGDCEYVVRKRRHNHVNAKPLGSVRKVVWTLFKSGGIAFRSLVSYRIAEGAEVVLTAHGNARTLKQIYTRTYPSALRRMKELRRTLPPREVLPAMVAEQGSVPGLSITQVLPRNKTQLYSMSRSKIDRSRRRRGGSTDTLMEELLKLSEHGYSSKRIAAIVENDLMSSYEGSAEDPSMTTPQEDSPTSSNLAAAAIGVSDVVQQTSSSREMSLSEFQSELVDRLSIAPSERRWEIREKINYELEVLFAQSIAAQAEQCFDESVRGSVMEQLLAMKEMSELDEKNYNGMCTSYSEILANVIQISETNKPLRSDQYKAVIEKAKKESSIVYRDAPMISPEGGTIVVYDCGIVEAWKDLADCEKRKSCRCDGYRWSRMKGAKALSNGLYRCYNFLYDRDCKAGSDVFVRYEFTLCTEPAGLILFHYVGNHEIARQVSASAPHGNARKTMQPYTRTLPATRLDIRRSLILTGSAEKTFKALQEHTCASGKEAITLPRNQEQVRYELNAMQRSMRVSDESGSLYNHVPMTSLEFQTKLVDRLSTIPADRRGEVRAKLEHELDMLFAQKIAAEIEQVFDESARESVMERLLAMVTP</sequence>
<evidence type="ECO:0000313" key="3">
    <source>
        <dbReference type="WBParaSite" id="ALUE_0000939701-mRNA-1"/>
    </source>
</evidence>